<dbReference type="EMBL" id="JAUSRO010000010">
    <property type="protein sequence ID" value="MDP9901024.1"/>
    <property type="molecule type" value="Genomic_DNA"/>
</dbReference>
<gene>
    <name evidence="2" type="ORF">J2W36_003290</name>
</gene>
<evidence type="ECO:0008006" key="4">
    <source>
        <dbReference type="Google" id="ProtNLM"/>
    </source>
</evidence>
<evidence type="ECO:0000313" key="2">
    <source>
        <dbReference type="EMBL" id="MDP9901024.1"/>
    </source>
</evidence>
<dbReference type="RefSeq" id="WP_307690813.1">
    <property type="nucleotide sequence ID" value="NZ_JAUSRO010000010.1"/>
</dbReference>
<feature type="signal peptide" evidence="1">
    <location>
        <begin position="1"/>
        <end position="28"/>
    </location>
</feature>
<feature type="chain" id="PRO_5046706311" description="FecR protein domain-containing protein" evidence="1">
    <location>
        <begin position="29"/>
        <end position="294"/>
    </location>
</feature>
<keyword evidence="3" id="KW-1185">Reference proteome</keyword>
<dbReference type="Proteomes" id="UP001226867">
    <property type="component" value="Unassembled WGS sequence"/>
</dbReference>
<protein>
    <recommendedName>
        <fullName evidence="4">FecR protein domain-containing protein</fullName>
    </recommendedName>
</protein>
<proteinExistence type="predicted"/>
<organism evidence="2 3">
    <name type="scientific">Variovorax ginsengisoli</name>
    <dbReference type="NCBI Taxonomy" id="363844"/>
    <lineage>
        <taxon>Bacteria</taxon>
        <taxon>Pseudomonadati</taxon>
        <taxon>Pseudomonadota</taxon>
        <taxon>Betaproteobacteria</taxon>
        <taxon>Burkholderiales</taxon>
        <taxon>Comamonadaceae</taxon>
        <taxon>Variovorax</taxon>
    </lineage>
</organism>
<name>A0ABT9SAT6_9BURK</name>
<accession>A0ABT9SAT6</accession>
<evidence type="ECO:0000256" key="1">
    <source>
        <dbReference type="SAM" id="SignalP"/>
    </source>
</evidence>
<keyword evidence="1" id="KW-0732">Signal</keyword>
<evidence type="ECO:0000313" key="3">
    <source>
        <dbReference type="Proteomes" id="UP001226867"/>
    </source>
</evidence>
<reference evidence="2 3" key="1">
    <citation type="submission" date="2023-07" db="EMBL/GenBank/DDBJ databases">
        <title>Sorghum-associated microbial communities from plants grown in Nebraska, USA.</title>
        <authorList>
            <person name="Schachtman D."/>
        </authorList>
    </citation>
    <scope>NUCLEOTIDE SEQUENCE [LARGE SCALE GENOMIC DNA]</scope>
    <source>
        <strain evidence="2 3">DS1607</strain>
    </source>
</reference>
<comment type="caution">
    <text evidence="2">The sequence shown here is derived from an EMBL/GenBank/DDBJ whole genome shotgun (WGS) entry which is preliminary data.</text>
</comment>
<sequence length="294" mass="31238">MPLMFFLRRRILQPLAMSMALWSGLAGAAPAAPSSGLLTILDGSAFLLRETGKFALAEGVMLRPDDVIEVPAGARLARIELPDGLSLALGPGSRALISPRLPGERAGACLYLLNGWLKLSAPKGVKATVAASPLDVSTTGGTLILWVQPDGARVFAEAGESGVRRGGAPASVQTLASGELLSLGNGVDAKAELSNRPTQTFVSALPRAFVDALPARAAKFQDHPLEPKLLAPLAYADAQPWLDVDSPSLRRAYLARWRPLTKDAEFRRGLVADMKAHPEWEPVLFPPRPKHTAP</sequence>